<keyword evidence="6" id="KW-0677">Repeat</keyword>
<evidence type="ECO:0000256" key="6">
    <source>
        <dbReference type="ARBA" id="ARBA00022737"/>
    </source>
</evidence>
<dbReference type="FunFam" id="2.60.40.150:FF:000006">
    <property type="entry name" value="Synaptotagmin-like 5, isoform CRA_a"/>
    <property type="match status" value="1"/>
</dbReference>
<sequence>MKSSKDATIFIDLSFLSAEEEGIIRQVLLRDESLKRLEIGRVRRLRNSVLDRKELKVLTGEWFEEIRAKRHGRQPDISAVVRSSIRWKKTAETQLAQSPAKNVHFENPSQKPFKKPTEKPFILRSLANFNNPILGTADLGTKPRDEPKCTTPPVLSTHLEPVLEQKSNSAVATNTSTNAVTPEPRPKMSLPLAEHKTKPFEENLVKISPEANKIGSTEVKTRHKLTDGCTPVETLEIISFSEPQDTSSQDQACHLGRAVETSSTEPKVEDDNIMSSRKCAEIEVKHKQNHTKHMFVMKKDSPAFEEEVLISQSINWDPKRDHELLAVSLEKQENSDELPTVSSAEMMKKQVSPSNTAQKIQDKRHEIEKDEIPVANFRMSSPTRMDVLSVDLNMEENASITEDQTEALNDLNTPKGAILNQKRSADINRDILTEVVVKDAVPGRKGDFDVELRDSVSADKKTESKQTNQIKTSQVLCYREQSHTFSEVADVMSTSKEDSRRESDILASVYERALRTKLPMSKYTSTQNPKQEKTEIGIPTIVVMPSESEDPTQIESMANGSPEPDASVKVAIPVAPSFIADVWEDEGVDSDNDSSSVSSYGSDHSGRRPISASTISVTERSGSLLSVYSDAGDFGNVTVQGSVEFALMYSPLGELVIMVEQCQDLAIANPRKQRTDPYVKTYLYPDKRSKRKTSIKKRTVNPVYVESLRYKVKREELHAKTLNLSVWHNDSRGRNAFLGQVEISLKAWDWKHETLTWYNLQPKSKDNQESPESCGLLSISLKYVPPESTGGYKLRTGEIHIWLREARCLRSLKTQGVDSFVKCYMLPDTSKKSRQKTQVVKKTQDPVYNHAMVYDGFRSGEVREACCELTVWDNNRFSNQFLGGVRLSLGTGQSYGKKVDWMDSANEEVDIWERMLASPNSWVEAELSLRCSMAPRK</sequence>
<evidence type="ECO:0000313" key="14">
    <source>
        <dbReference type="Proteomes" id="UP001239994"/>
    </source>
</evidence>
<dbReference type="AlphaFoldDB" id="A0AAD8Z5V1"/>
<dbReference type="PROSITE" id="PS50916">
    <property type="entry name" value="RABBD"/>
    <property type="match status" value="1"/>
</dbReference>
<dbReference type="InterPro" id="IPR043567">
    <property type="entry name" value="SYTL1-5_C2B"/>
</dbReference>
<feature type="domain" description="RabBD" evidence="12">
    <location>
        <begin position="10"/>
        <end position="66"/>
    </location>
</feature>
<dbReference type="InterPro" id="IPR010911">
    <property type="entry name" value="Rab_BD"/>
</dbReference>
<comment type="caution">
    <text evidence="13">The sequence shown here is derived from an EMBL/GenBank/DDBJ whole genome shotgun (WGS) entry which is preliminary data.</text>
</comment>
<name>A0AAD8Z5V1_9TELE</name>
<keyword evidence="7" id="KW-0472">Membrane</keyword>
<feature type="region of interest" description="Disordered" evidence="10">
    <location>
        <begin position="585"/>
        <end position="615"/>
    </location>
</feature>
<keyword evidence="5" id="KW-0597">Phosphoprotein</keyword>
<dbReference type="InterPro" id="IPR035892">
    <property type="entry name" value="C2_domain_sf"/>
</dbReference>
<evidence type="ECO:0000256" key="1">
    <source>
        <dbReference type="ARBA" id="ARBA00004184"/>
    </source>
</evidence>
<evidence type="ECO:0000256" key="5">
    <source>
        <dbReference type="ARBA" id="ARBA00022553"/>
    </source>
</evidence>
<dbReference type="EMBL" id="JAROKS010000018">
    <property type="protein sequence ID" value="KAK1793132.1"/>
    <property type="molecule type" value="Genomic_DNA"/>
</dbReference>
<dbReference type="InterPro" id="IPR000008">
    <property type="entry name" value="C2_dom"/>
</dbReference>
<evidence type="ECO:0000256" key="3">
    <source>
        <dbReference type="ARBA" id="ARBA00022475"/>
    </source>
</evidence>
<evidence type="ECO:0000256" key="4">
    <source>
        <dbReference type="ARBA" id="ARBA00022483"/>
    </source>
</evidence>
<dbReference type="SUPFAM" id="SSF49562">
    <property type="entry name" value="C2 domain (Calcium/lipid-binding domain, CaLB)"/>
    <property type="match status" value="2"/>
</dbReference>
<dbReference type="PANTHER" id="PTHR45716">
    <property type="entry name" value="BITESIZE, ISOFORM I"/>
    <property type="match status" value="1"/>
</dbReference>
<dbReference type="GO" id="GO:0006887">
    <property type="term" value="P:exocytosis"/>
    <property type="evidence" value="ECO:0007669"/>
    <property type="project" value="UniProtKB-KW"/>
</dbReference>
<feature type="domain" description="C2" evidence="11">
    <location>
        <begin position="773"/>
        <end position="902"/>
    </location>
</feature>
<dbReference type="SMART" id="SM00239">
    <property type="entry name" value="C2"/>
    <property type="match status" value="2"/>
</dbReference>
<evidence type="ECO:0000256" key="8">
    <source>
        <dbReference type="ARBA" id="ARBA00072163"/>
    </source>
</evidence>
<keyword evidence="3" id="KW-1003">Cell membrane</keyword>
<dbReference type="FunFam" id="2.60.40.150:FF:000108">
    <property type="entry name" value="Synaptotagmin like 1"/>
    <property type="match status" value="1"/>
</dbReference>
<feature type="region of interest" description="Disordered" evidence="10">
    <location>
        <begin position="165"/>
        <end position="188"/>
    </location>
</feature>
<dbReference type="CDD" id="cd04020">
    <property type="entry name" value="C2B_SLP_1-2-3-4"/>
    <property type="match status" value="1"/>
</dbReference>
<evidence type="ECO:0000256" key="9">
    <source>
        <dbReference type="ARBA" id="ARBA00075525"/>
    </source>
</evidence>
<comment type="subcellular location">
    <subcellularLocation>
        <location evidence="2">Cell membrane</location>
    </subcellularLocation>
    <subcellularLocation>
        <location evidence="1">Endomembrane system</location>
        <topology evidence="1">Peripheral membrane protein</topology>
    </subcellularLocation>
</comment>
<evidence type="ECO:0000256" key="2">
    <source>
        <dbReference type="ARBA" id="ARBA00004236"/>
    </source>
</evidence>
<evidence type="ECO:0000259" key="11">
    <source>
        <dbReference type="PROSITE" id="PS50004"/>
    </source>
</evidence>
<dbReference type="GO" id="GO:0031267">
    <property type="term" value="F:small GTPase binding"/>
    <property type="evidence" value="ECO:0007669"/>
    <property type="project" value="InterPro"/>
</dbReference>
<gene>
    <name evidence="13" type="ORF">P4O66_011541</name>
</gene>
<organism evidence="13 14">
    <name type="scientific">Electrophorus voltai</name>
    <dbReference type="NCBI Taxonomy" id="2609070"/>
    <lineage>
        <taxon>Eukaryota</taxon>
        <taxon>Metazoa</taxon>
        <taxon>Chordata</taxon>
        <taxon>Craniata</taxon>
        <taxon>Vertebrata</taxon>
        <taxon>Euteleostomi</taxon>
        <taxon>Actinopterygii</taxon>
        <taxon>Neopterygii</taxon>
        <taxon>Teleostei</taxon>
        <taxon>Ostariophysi</taxon>
        <taxon>Gymnotiformes</taxon>
        <taxon>Gymnotoidei</taxon>
        <taxon>Gymnotidae</taxon>
        <taxon>Electrophorus</taxon>
    </lineage>
</organism>
<dbReference type="GO" id="GO:0006886">
    <property type="term" value="P:intracellular protein transport"/>
    <property type="evidence" value="ECO:0007669"/>
    <property type="project" value="InterPro"/>
</dbReference>
<dbReference type="Gene3D" id="6.10.250.3000">
    <property type="match status" value="1"/>
</dbReference>
<dbReference type="Gene3D" id="2.60.40.150">
    <property type="entry name" value="C2 domain"/>
    <property type="match status" value="2"/>
</dbReference>
<keyword evidence="4" id="KW-0268">Exocytosis</keyword>
<feature type="domain" description="C2" evidence="11">
    <location>
        <begin position="639"/>
        <end position="758"/>
    </location>
</feature>
<dbReference type="CDD" id="cd08393">
    <property type="entry name" value="C2A_SLP-1_2"/>
    <property type="match status" value="1"/>
</dbReference>
<proteinExistence type="predicted"/>
<reference evidence="13" key="1">
    <citation type="submission" date="2023-03" db="EMBL/GenBank/DDBJ databases">
        <title>Electrophorus voltai genome.</title>
        <authorList>
            <person name="Bian C."/>
        </authorList>
    </citation>
    <scope>NUCLEOTIDE SEQUENCE</scope>
    <source>
        <strain evidence="13">CB-2022</strain>
        <tissue evidence="13">Muscle</tissue>
    </source>
</reference>
<keyword evidence="14" id="KW-1185">Reference proteome</keyword>
<evidence type="ECO:0000256" key="10">
    <source>
        <dbReference type="SAM" id="MobiDB-lite"/>
    </source>
</evidence>
<dbReference type="GO" id="GO:0005886">
    <property type="term" value="C:plasma membrane"/>
    <property type="evidence" value="ECO:0007669"/>
    <property type="project" value="UniProtKB-SubCell"/>
</dbReference>
<protein>
    <recommendedName>
        <fullName evidence="8">Synaptotagmin-like protein 1</fullName>
    </recommendedName>
    <alternativeName>
        <fullName evidence="9">Exophilin-7</fullName>
    </alternativeName>
</protein>
<dbReference type="GO" id="GO:0042043">
    <property type="term" value="F:neurexin family protein binding"/>
    <property type="evidence" value="ECO:0007669"/>
    <property type="project" value="TreeGrafter"/>
</dbReference>
<feature type="compositionally biased region" description="Low complexity" evidence="10">
    <location>
        <begin position="167"/>
        <end position="181"/>
    </location>
</feature>
<evidence type="ECO:0000256" key="7">
    <source>
        <dbReference type="ARBA" id="ARBA00023136"/>
    </source>
</evidence>
<dbReference type="PROSITE" id="PS50004">
    <property type="entry name" value="C2"/>
    <property type="match status" value="2"/>
</dbReference>
<dbReference type="PANTHER" id="PTHR45716:SF3">
    <property type="entry name" value="SYNAPTOTAGMIN-LIKE PROTEIN 1"/>
    <property type="match status" value="1"/>
</dbReference>
<evidence type="ECO:0000259" key="12">
    <source>
        <dbReference type="PROSITE" id="PS50916"/>
    </source>
</evidence>
<dbReference type="Proteomes" id="UP001239994">
    <property type="component" value="Unassembled WGS sequence"/>
</dbReference>
<dbReference type="Pfam" id="PF00168">
    <property type="entry name" value="C2"/>
    <property type="match status" value="2"/>
</dbReference>
<evidence type="ECO:0000313" key="13">
    <source>
        <dbReference type="EMBL" id="KAK1793132.1"/>
    </source>
</evidence>
<accession>A0AAD8Z5V1</accession>
<feature type="compositionally biased region" description="Low complexity" evidence="10">
    <location>
        <begin position="593"/>
        <end position="603"/>
    </location>
</feature>
<dbReference type="GO" id="GO:0070382">
    <property type="term" value="C:exocytic vesicle"/>
    <property type="evidence" value="ECO:0007669"/>
    <property type="project" value="TreeGrafter"/>
</dbReference>
<feature type="region of interest" description="Disordered" evidence="10">
    <location>
        <begin position="97"/>
        <end position="116"/>
    </location>
</feature>